<comment type="subcellular location">
    <subcellularLocation>
        <location evidence="1">Membrane</location>
        <topology evidence="1">Multi-pass membrane protein</topology>
    </subcellularLocation>
</comment>
<evidence type="ECO:0000313" key="9">
    <source>
        <dbReference type="EMBL" id="NXJ53950.1"/>
    </source>
</evidence>
<name>A0A7L0C9A1_9AVES</name>
<feature type="transmembrane region" description="Helical" evidence="8">
    <location>
        <begin position="190"/>
        <end position="216"/>
    </location>
</feature>
<protein>
    <submittedName>
        <fullName evidence="9">TMCO4 protein</fullName>
    </submittedName>
</protein>
<keyword evidence="4 8" id="KW-1133">Transmembrane helix</keyword>
<dbReference type="Proteomes" id="UP000519115">
    <property type="component" value="Unassembled WGS sequence"/>
</dbReference>
<dbReference type="GO" id="GO:0016020">
    <property type="term" value="C:membrane"/>
    <property type="evidence" value="ECO:0007669"/>
    <property type="project" value="UniProtKB-SubCell"/>
</dbReference>
<keyword evidence="6" id="KW-0175">Coiled coil</keyword>
<feature type="compositionally biased region" description="Basic and acidic residues" evidence="7">
    <location>
        <begin position="550"/>
        <end position="561"/>
    </location>
</feature>
<evidence type="ECO:0000256" key="6">
    <source>
        <dbReference type="SAM" id="Coils"/>
    </source>
</evidence>
<dbReference type="PANTHER" id="PTHR17920:SF3">
    <property type="entry name" value="TRANSMEMBRANE AND COILED-COIL DOMAIN-CONTAINING PROTEIN 4"/>
    <property type="match status" value="1"/>
</dbReference>
<evidence type="ECO:0000256" key="7">
    <source>
        <dbReference type="SAM" id="MobiDB-lite"/>
    </source>
</evidence>
<accession>A0A7L0C9A1</accession>
<feature type="transmembrane region" description="Helical" evidence="8">
    <location>
        <begin position="222"/>
        <end position="249"/>
    </location>
</feature>
<feature type="non-terminal residue" evidence="9">
    <location>
        <position position="1"/>
    </location>
</feature>
<dbReference type="PANTHER" id="PTHR17920">
    <property type="entry name" value="TRANSMEMBRANE AND COILED-COIL DOMAIN-CONTAINING PROTEIN 4 TMCO4"/>
    <property type="match status" value="1"/>
</dbReference>
<comment type="caution">
    <text evidence="9">The sequence shown here is derived from an EMBL/GenBank/DDBJ whole genome shotgun (WGS) entry which is preliminary data.</text>
</comment>
<evidence type="ECO:0000256" key="8">
    <source>
        <dbReference type="SAM" id="Phobius"/>
    </source>
</evidence>
<proteinExistence type="inferred from homology"/>
<dbReference type="InterPro" id="IPR029058">
    <property type="entry name" value="AB_hydrolase_fold"/>
</dbReference>
<dbReference type="AlphaFoldDB" id="A0A7L0C9A1"/>
<dbReference type="SUPFAM" id="SSF53474">
    <property type="entry name" value="alpha/beta-Hydrolases"/>
    <property type="match status" value="1"/>
</dbReference>
<gene>
    <name evidence="9" type="primary">Tmco4</name>
    <name evidence="9" type="ORF">SPITYR_R06638</name>
</gene>
<keyword evidence="3 8" id="KW-0812">Transmembrane</keyword>
<evidence type="ECO:0000256" key="3">
    <source>
        <dbReference type="ARBA" id="ARBA00022692"/>
    </source>
</evidence>
<evidence type="ECO:0000256" key="2">
    <source>
        <dbReference type="ARBA" id="ARBA00009824"/>
    </source>
</evidence>
<evidence type="ECO:0000313" key="10">
    <source>
        <dbReference type="Proteomes" id="UP000519115"/>
    </source>
</evidence>
<reference evidence="9 10" key="1">
    <citation type="submission" date="2019-09" db="EMBL/GenBank/DDBJ databases">
        <title>Bird 10,000 Genomes (B10K) Project - Family phase.</title>
        <authorList>
            <person name="Zhang G."/>
        </authorList>
    </citation>
    <scope>NUCLEOTIDE SEQUENCE [LARGE SCALE GENOMIC DNA]</scope>
    <source>
        <strain evidence="9">B10K-DU-007-42</strain>
        <tissue evidence="9">Muscle</tissue>
    </source>
</reference>
<keyword evidence="5 8" id="KW-0472">Membrane</keyword>
<organism evidence="9 10">
    <name type="scientific">Spizaetus tyrannus</name>
    <name type="common">black hawk-eagle</name>
    <dbReference type="NCBI Taxonomy" id="252798"/>
    <lineage>
        <taxon>Eukaryota</taxon>
        <taxon>Metazoa</taxon>
        <taxon>Chordata</taxon>
        <taxon>Craniata</taxon>
        <taxon>Vertebrata</taxon>
        <taxon>Euteleostomi</taxon>
        <taxon>Archelosauria</taxon>
        <taxon>Archosauria</taxon>
        <taxon>Dinosauria</taxon>
        <taxon>Saurischia</taxon>
        <taxon>Theropoda</taxon>
        <taxon>Coelurosauria</taxon>
        <taxon>Aves</taxon>
        <taxon>Neognathae</taxon>
        <taxon>Neoaves</taxon>
        <taxon>Telluraves</taxon>
        <taxon>Accipitrimorphae</taxon>
        <taxon>Accipitriformes</taxon>
        <taxon>Accipitridae</taxon>
        <taxon>Accipitrinae</taxon>
        <taxon>Spizaetus</taxon>
    </lineage>
</organism>
<evidence type="ECO:0000256" key="5">
    <source>
        <dbReference type="ARBA" id="ARBA00023136"/>
    </source>
</evidence>
<comment type="similarity">
    <text evidence="2">Belongs to the TMCO4 family.</text>
</comment>
<dbReference type="InterPro" id="IPR007941">
    <property type="entry name" value="DUF726"/>
</dbReference>
<sequence length="610" mass="66065">MAAEEKWKGWASKEHSSAEQAGEKEPCVLLGQQLGEPGRFAYAALCGISLAWLFPEKEQSSFRTEFIEGFVKWLDLPDAVLPAMTAFASGLGGEGTETFAQILLKDPILKENPVVVTQDLLSFSLRDGYYDARARVLICHITWLLRIPLEELEVLEESLLESLKEQKEEESETAEVSRKKKERRKKLKRYLLIGLATVGGGTVIGLTGGLAAPLVAAGAATIIGSAGAAALGSTAGIAVMASLFGAAGAGLTGYKMKKRVGAIEEFEFLPLTEGKQLHITIAITGWLCTGKYGSFTAPWSSMLQSSEQYCLAWESKYLMELGNALDSLLNGFVNMMAQEALKFTVLSGIVTALTWPASLLTVASVIDNPWGVCLHRSAEVGKHLAHILLSRQQGKRPVTLIGFSLGARVIYFCLQEMAQEKDSQGIIEDVVLLGAPVEGEAKYWKAITKVVSGRIINGYCRGDWLLGFVYRTSSVQLNVAGLQPVDLDDRRMVNMDLSSVVNGHLDYMKQMDTILKAVGIKTRECQLEEKGSGSLFSPLAKKSQRAAGSETRKEENTVREEDAADSEALPAGHAHHHDSPSYRLGETSLPCPDCSNSGDSKKQAAGEGTN</sequence>
<evidence type="ECO:0000256" key="4">
    <source>
        <dbReference type="ARBA" id="ARBA00022989"/>
    </source>
</evidence>
<dbReference type="EMBL" id="VXAF01000583">
    <property type="protein sequence ID" value="NXJ53950.1"/>
    <property type="molecule type" value="Genomic_DNA"/>
</dbReference>
<feature type="non-terminal residue" evidence="9">
    <location>
        <position position="610"/>
    </location>
</feature>
<feature type="coiled-coil region" evidence="6">
    <location>
        <begin position="149"/>
        <end position="184"/>
    </location>
</feature>
<dbReference type="Pfam" id="PF05277">
    <property type="entry name" value="DUF726"/>
    <property type="match status" value="1"/>
</dbReference>
<feature type="region of interest" description="Disordered" evidence="7">
    <location>
        <begin position="536"/>
        <end position="610"/>
    </location>
</feature>
<keyword evidence="10" id="KW-1185">Reference proteome</keyword>
<feature type="transmembrane region" description="Helical" evidence="8">
    <location>
        <begin position="343"/>
        <end position="366"/>
    </location>
</feature>
<evidence type="ECO:0000256" key="1">
    <source>
        <dbReference type="ARBA" id="ARBA00004141"/>
    </source>
</evidence>